<evidence type="ECO:0000256" key="1">
    <source>
        <dbReference type="SAM" id="MobiDB-lite"/>
    </source>
</evidence>
<accession>A0A517VTE8</accession>
<feature type="region of interest" description="Disordered" evidence="1">
    <location>
        <begin position="94"/>
        <end position="179"/>
    </location>
</feature>
<evidence type="ECO:0000313" key="3">
    <source>
        <dbReference type="Proteomes" id="UP000318704"/>
    </source>
</evidence>
<name>A0A517VTE8_9PLAN</name>
<dbReference type="KEGG" id="gaw:V144x_17410"/>
<dbReference type="Proteomes" id="UP000318704">
    <property type="component" value="Chromosome"/>
</dbReference>
<protein>
    <submittedName>
        <fullName evidence="2">Uncharacterized protein</fullName>
    </submittedName>
</protein>
<reference evidence="2 3" key="1">
    <citation type="submission" date="2019-03" db="EMBL/GenBank/DDBJ databases">
        <title>Deep-cultivation of Planctomycetes and their phenomic and genomic characterization uncovers novel biology.</title>
        <authorList>
            <person name="Wiegand S."/>
            <person name="Jogler M."/>
            <person name="Boedeker C."/>
            <person name="Pinto D."/>
            <person name="Vollmers J."/>
            <person name="Rivas-Marin E."/>
            <person name="Kohn T."/>
            <person name="Peeters S.H."/>
            <person name="Heuer A."/>
            <person name="Rast P."/>
            <person name="Oberbeckmann S."/>
            <person name="Bunk B."/>
            <person name="Jeske O."/>
            <person name="Meyerdierks A."/>
            <person name="Storesund J.E."/>
            <person name="Kallscheuer N."/>
            <person name="Luecker S."/>
            <person name="Lage O.M."/>
            <person name="Pohl T."/>
            <person name="Merkel B.J."/>
            <person name="Hornburger P."/>
            <person name="Mueller R.-W."/>
            <person name="Bruemmer F."/>
            <person name="Labrenz M."/>
            <person name="Spormann A.M."/>
            <person name="Op den Camp H."/>
            <person name="Overmann J."/>
            <person name="Amann R."/>
            <person name="Jetten M.S.M."/>
            <person name="Mascher T."/>
            <person name="Medema M.H."/>
            <person name="Devos D.P."/>
            <person name="Kaster A.-K."/>
            <person name="Ovreas L."/>
            <person name="Rohde M."/>
            <person name="Galperin M.Y."/>
            <person name="Jogler C."/>
        </authorList>
    </citation>
    <scope>NUCLEOTIDE SEQUENCE [LARGE SCALE GENOMIC DNA]</scope>
    <source>
        <strain evidence="2 3">V144</strain>
    </source>
</reference>
<feature type="compositionally biased region" description="Polar residues" evidence="1">
    <location>
        <begin position="119"/>
        <end position="141"/>
    </location>
</feature>
<organism evidence="2 3">
    <name type="scientific">Gimesia aquarii</name>
    <dbReference type="NCBI Taxonomy" id="2527964"/>
    <lineage>
        <taxon>Bacteria</taxon>
        <taxon>Pseudomonadati</taxon>
        <taxon>Planctomycetota</taxon>
        <taxon>Planctomycetia</taxon>
        <taxon>Planctomycetales</taxon>
        <taxon>Planctomycetaceae</taxon>
        <taxon>Gimesia</taxon>
    </lineage>
</organism>
<feature type="compositionally biased region" description="Basic and acidic residues" evidence="1">
    <location>
        <begin position="144"/>
        <end position="166"/>
    </location>
</feature>
<dbReference type="AlphaFoldDB" id="A0A517VTE8"/>
<feature type="compositionally biased region" description="Basic residues" evidence="1">
    <location>
        <begin position="103"/>
        <end position="114"/>
    </location>
</feature>
<evidence type="ECO:0000313" key="2">
    <source>
        <dbReference type="EMBL" id="QDT96287.1"/>
    </source>
</evidence>
<dbReference type="RefSeq" id="WP_144984142.1">
    <property type="nucleotide sequence ID" value="NZ_CP037920.1"/>
</dbReference>
<sequence>MYDEWIKARKCLVDEPKVSAIAKATGLRVFDVIGCLIVVWSWADGRTADGFVPFADDADIDKRVDCPGFAQAMVTVGWLELSDDGVLFPEFEEHMGESSKKRAMDRRRKQKTVRRPSEQTRNISGTSSENVPSNPGTSSRISRTKREKENENRLIKEKEKKEKDSQPDGSDLPPDPKIAKPEKLDELIHAFEALPPGIGHKISHHRGKEVLRGWRRVQNDPEWREAFEDIPTLMNRIRDGTFLHGQGWFKFVWLFAKGKTGEKNVMKILEGSYDERKRRIERRDPARIDSTPDSFELLDADRNAKAGT</sequence>
<proteinExistence type="predicted"/>
<gene>
    <name evidence="2" type="ORF">V144x_17410</name>
</gene>
<dbReference type="EMBL" id="CP037920">
    <property type="protein sequence ID" value="QDT96287.1"/>
    <property type="molecule type" value="Genomic_DNA"/>
</dbReference>